<dbReference type="GO" id="GO:0007165">
    <property type="term" value="P:signal transduction"/>
    <property type="evidence" value="ECO:0007669"/>
    <property type="project" value="InterPro"/>
</dbReference>
<comment type="caution">
    <text evidence="3">The sequence shown here is derived from an EMBL/GenBank/DDBJ whole genome shotgun (WGS) entry which is preliminary data.</text>
</comment>
<dbReference type="InterPro" id="IPR035897">
    <property type="entry name" value="Toll_tir_struct_dom_sf"/>
</dbReference>
<dbReference type="AlphaFoldDB" id="A0A848QP29"/>
<dbReference type="Pfam" id="PF13676">
    <property type="entry name" value="TIR_2"/>
    <property type="match status" value="1"/>
</dbReference>
<keyword evidence="1" id="KW-1133">Transmembrane helix</keyword>
<proteinExistence type="predicted"/>
<dbReference type="Gene3D" id="1.25.40.10">
    <property type="entry name" value="Tetratricopeptide repeat domain"/>
    <property type="match status" value="1"/>
</dbReference>
<accession>A0A848QP29</accession>
<evidence type="ECO:0000259" key="2">
    <source>
        <dbReference type="Pfam" id="PF13676"/>
    </source>
</evidence>
<sequence length="545" mass="60266">MLDSSPVDRLPVVSGHWGVFLSDGVNNNSEPKGRFRAFVSYSHADKAAAQRFHRKLETYRLPAHLRETAAAIEPDGRVGAIFRDREDLPAAQDLTESVKEALSQSAALVVLCSPDAQQSPWVAREIELFRELHPDRPILAALLRGEPEQAFPEPLRQGREPLAADLRKQGDGARLGFLKVVAGIAGVPLDALINRDAQRRVRRVTAITVTAVAAMVVMALMTTFALQSRNEAQVQRQEAEGVIEFMMTDLRTDLRAVGRLDVMKAVNARAAQFYNSQGDLGDLPTDSALRWARILHAEGEDQLSVDDRQGALDSFGNAHTVTQEALDAKPANPEALYTHAQSEYWLGAVYFEMGQVPKAMPHFHAYRDVAYRLLKVAPEADRSKREVGFAEGNVCAMALQEPVRPQVALTACRKATRQIESLHSANTPSTQLKSELANRYAWDADSSYAAGDSENAVLLRQRQLGLIQEAIAIEPDSAELKQNLMLAELSLGELYHKLEDPGAAKQLALRAQTRAAKLKILDPDNAKWRVWSDRIQRLIETLEGE</sequence>
<dbReference type="SUPFAM" id="SSF48452">
    <property type="entry name" value="TPR-like"/>
    <property type="match status" value="1"/>
</dbReference>
<keyword evidence="1" id="KW-0472">Membrane</keyword>
<feature type="domain" description="TIR" evidence="2">
    <location>
        <begin position="38"/>
        <end position="169"/>
    </location>
</feature>
<reference evidence="3 4" key="1">
    <citation type="submission" date="2020-04" db="EMBL/GenBank/DDBJ databases">
        <authorList>
            <person name="Liu A."/>
        </authorList>
    </citation>
    <scope>NUCLEOTIDE SEQUENCE [LARGE SCALE GENOMIC DNA]</scope>
    <source>
        <strain evidence="3 4">RZ02</strain>
    </source>
</reference>
<keyword evidence="1" id="KW-0812">Transmembrane</keyword>
<name>A0A848QP29_9SPHN</name>
<keyword evidence="4" id="KW-1185">Reference proteome</keyword>
<evidence type="ECO:0000256" key="1">
    <source>
        <dbReference type="SAM" id="Phobius"/>
    </source>
</evidence>
<dbReference type="Proteomes" id="UP000561181">
    <property type="component" value="Unassembled WGS sequence"/>
</dbReference>
<dbReference type="EMBL" id="JABCRE010000004">
    <property type="protein sequence ID" value="NMW32964.1"/>
    <property type="molecule type" value="Genomic_DNA"/>
</dbReference>
<organism evidence="3 4">
    <name type="scientific">Pontixanthobacter rizhaonensis</name>
    <dbReference type="NCBI Taxonomy" id="2730337"/>
    <lineage>
        <taxon>Bacteria</taxon>
        <taxon>Pseudomonadati</taxon>
        <taxon>Pseudomonadota</taxon>
        <taxon>Alphaproteobacteria</taxon>
        <taxon>Sphingomonadales</taxon>
        <taxon>Erythrobacteraceae</taxon>
        <taxon>Pontixanthobacter</taxon>
    </lineage>
</organism>
<dbReference type="InterPro" id="IPR000157">
    <property type="entry name" value="TIR_dom"/>
</dbReference>
<dbReference type="RefSeq" id="WP_170014170.1">
    <property type="nucleotide sequence ID" value="NZ_JABCRE010000004.1"/>
</dbReference>
<protein>
    <submittedName>
        <fullName evidence="3">Toll/interleukin-1 receptor domain-containing protein</fullName>
    </submittedName>
</protein>
<feature type="transmembrane region" description="Helical" evidence="1">
    <location>
        <begin position="204"/>
        <end position="226"/>
    </location>
</feature>
<gene>
    <name evidence="3" type="ORF">HKD42_12915</name>
</gene>
<evidence type="ECO:0000313" key="4">
    <source>
        <dbReference type="Proteomes" id="UP000561181"/>
    </source>
</evidence>
<dbReference type="Gene3D" id="3.40.50.10140">
    <property type="entry name" value="Toll/interleukin-1 receptor homology (TIR) domain"/>
    <property type="match status" value="1"/>
</dbReference>
<dbReference type="SUPFAM" id="SSF52200">
    <property type="entry name" value="Toll/Interleukin receptor TIR domain"/>
    <property type="match status" value="1"/>
</dbReference>
<evidence type="ECO:0000313" key="3">
    <source>
        <dbReference type="EMBL" id="NMW32964.1"/>
    </source>
</evidence>
<keyword evidence="3" id="KW-0675">Receptor</keyword>
<dbReference type="InterPro" id="IPR011990">
    <property type="entry name" value="TPR-like_helical_dom_sf"/>
</dbReference>